<dbReference type="AlphaFoldDB" id="A0A4V2WM31"/>
<evidence type="ECO:0000259" key="1">
    <source>
        <dbReference type="Pfam" id="PF01402"/>
    </source>
</evidence>
<dbReference type="GO" id="GO:0006355">
    <property type="term" value="P:regulation of DNA-templated transcription"/>
    <property type="evidence" value="ECO:0007669"/>
    <property type="project" value="InterPro"/>
</dbReference>
<dbReference type="RefSeq" id="WP_132284448.1">
    <property type="nucleotide sequence ID" value="NZ_SKBM01000002.1"/>
</dbReference>
<evidence type="ECO:0000313" key="3">
    <source>
        <dbReference type="Proteomes" id="UP000295023"/>
    </source>
</evidence>
<evidence type="ECO:0000313" key="2">
    <source>
        <dbReference type="EMBL" id="TCZ66092.1"/>
    </source>
</evidence>
<name>A0A4V2WM31_9PROT</name>
<keyword evidence="3" id="KW-1185">Reference proteome</keyword>
<dbReference type="OrthoDB" id="3696136at2"/>
<dbReference type="EMBL" id="SKBM01000002">
    <property type="protein sequence ID" value="TCZ66092.1"/>
    <property type="molecule type" value="Genomic_DNA"/>
</dbReference>
<dbReference type="Proteomes" id="UP000295023">
    <property type="component" value="Unassembled WGS sequence"/>
</dbReference>
<feature type="domain" description="Ribbon-helix-helix protein CopG" evidence="1">
    <location>
        <begin position="8"/>
        <end position="43"/>
    </location>
</feature>
<accession>A0A4V2WM31</accession>
<dbReference type="InterPro" id="IPR002145">
    <property type="entry name" value="CopG"/>
</dbReference>
<proteinExistence type="predicted"/>
<protein>
    <submittedName>
        <fullName evidence="2">Ribbon-helix-helix protein, CopG family</fullName>
    </submittedName>
</protein>
<reference evidence="2 3" key="1">
    <citation type="submission" date="2019-03" db="EMBL/GenBank/DDBJ databases">
        <title>Paracraurococcus aquatilis NE82 genome sequence.</title>
        <authorList>
            <person name="Zhao Y."/>
            <person name="Du Z."/>
        </authorList>
    </citation>
    <scope>NUCLEOTIDE SEQUENCE [LARGE SCALE GENOMIC DNA]</scope>
    <source>
        <strain evidence="2 3">NE82</strain>
    </source>
</reference>
<dbReference type="Pfam" id="PF01402">
    <property type="entry name" value="RHH_1"/>
    <property type="match status" value="1"/>
</dbReference>
<gene>
    <name evidence="2" type="ORF">EXY23_03175</name>
</gene>
<organism evidence="2 3">
    <name type="scientific">Roseicella aquatilis</name>
    <dbReference type="NCBI Taxonomy" id="2527868"/>
    <lineage>
        <taxon>Bacteria</taxon>
        <taxon>Pseudomonadati</taxon>
        <taxon>Pseudomonadota</taxon>
        <taxon>Alphaproteobacteria</taxon>
        <taxon>Acetobacterales</taxon>
        <taxon>Roseomonadaceae</taxon>
        <taxon>Roseicella</taxon>
    </lineage>
</organism>
<sequence>MAESATSRRTSFNLSPDAEQAVRELTRRRGVSMGEVIRRALSTEKFLADKQAEGAKVLIQEPDKTIREVIIL</sequence>
<comment type="caution">
    <text evidence="2">The sequence shown here is derived from an EMBL/GenBank/DDBJ whole genome shotgun (WGS) entry which is preliminary data.</text>
</comment>